<feature type="domain" description="Flavodoxin-like fold" evidence="2">
    <location>
        <begin position="1"/>
        <end position="156"/>
    </location>
</feature>
<dbReference type="SUPFAM" id="SSF52218">
    <property type="entry name" value="Flavoproteins"/>
    <property type="match status" value="1"/>
</dbReference>
<sequence>MKTLVVVTHPSMETSVINKRWVEELKKHPEKYTVHELHKVYPDGNLDVGNEQKLVESHGNLVLQFPIFWFNCPPLLKKWLDDVLTYGWAYGSQGGDKLKNRNVALAVSAGIKKEDYSEKGRYGYTLEHLLSPFETTFLYCNANYRSFFAFYGTESAPGENVPGTENESPASELEKSALNYLNFVDNLQLIEES</sequence>
<dbReference type="Pfam" id="PF02525">
    <property type="entry name" value="Flavodoxin_2"/>
    <property type="match status" value="1"/>
</dbReference>
<keyword evidence="4" id="KW-1185">Reference proteome</keyword>
<dbReference type="Gene3D" id="3.40.50.360">
    <property type="match status" value="1"/>
</dbReference>
<evidence type="ECO:0000256" key="1">
    <source>
        <dbReference type="ARBA" id="ARBA00023002"/>
    </source>
</evidence>
<evidence type="ECO:0000313" key="3">
    <source>
        <dbReference type="EMBL" id="MDQ0110756.1"/>
    </source>
</evidence>
<comment type="caution">
    <text evidence="3">The sequence shown here is derived from an EMBL/GenBank/DDBJ whole genome shotgun (WGS) entry which is preliminary data.</text>
</comment>
<evidence type="ECO:0000259" key="2">
    <source>
        <dbReference type="Pfam" id="PF02525"/>
    </source>
</evidence>
<dbReference type="PANTHER" id="PTHR47307:SF1">
    <property type="entry name" value="GLUTATHIONE-REGULATED POTASSIUM-EFFLUX SYSTEM ANCILLARY PROTEIN KEFG"/>
    <property type="match status" value="1"/>
</dbReference>
<proteinExistence type="predicted"/>
<dbReference type="InterPro" id="IPR029039">
    <property type="entry name" value="Flavoprotein-like_sf"/>
</dbReference>
<dbReference type="InterPro" id="IPR003680">
    <property type="entry name" value="Flavodoxin_fold"/>
</dbReference>
<dbReference type="RefSeq" id="WP_307200114.1">
    <property type="nucleotide sequence ID" value="NZ_JAUSSU010000001.1"/>
</dbReference>
<dbReference type="Proteomes" id="UP001229346">
    <property type="component" value="Unassembled WGS sequence"/>
</dbReference>
<organism evidence="3 4">
    <name type="scientific">Paenibacillus harenae</name>
    <dbReference type="NCBI Taxonomy" id="306543"/>
    <lineage>
        <taxon>Bacteria</taxon>
        <taxon>Bacillati</taxon>
        <taxon>Bacillota</taxon>
        <taxon>Bacilli</taxon>
        <taxon>Bacillales</taxon>
        <taxon>Paenibacillaceae</taxon>
        <taxon>Paenibacillus</taxon>
    </lineage>
</organism>
<gene>
    <name evidence="3" type="ORF">J2T15_000172</name>
</gene>
<name>A0ABT9TV62_PAEHA</name>
<protein>
    <submittedName>
        <fullName evidence="3">NADPH-quinone reductase</fullName>
    </submittedName>
</protein>
<accession>A0ABT9TV62</accession>
<dbReference type="EMBL" id="JAUSSU010000001">
    <property type="protein sequence ID" value="MDQ0110756.1"/>
    <property type="molecule type" value="Genomic_DNA"/>
</dbReference>
<evidence type="ECO:0000313" key="4">
    <source>
        <dbReference type="Proteomes" id="UP001229346"/>
    </source>
</evidence>
<keyword evidence="1" id="KW-0560">Oxidoreductase</keyword>
<dbReference type="InterPro" id="IPR046980">
    <property type="entry name" value="KefG/KefF"/>
</dbReference>
<dbReference type="PANTHER" id="PTHR47307">
    <property type="entry name" value="GLUTATHIONE-REGULATED POTASSIUM-EFFLUX SYSTEM ANCILLARY PROTEIN KEFG"/>
    <property type="match status" value="1"/>
</dbReference>
<reference evidence="3 4" key="1">
    <citation type="submission" date="2023-07" db="EMBL/GenBank/DDBJ databases">
        <title>Sorghum-associated microbial communities from plants grown in Nebraska, USA.</title>
        <authorList>
            <person name="Schachtman D."/>
        </authorList>
    </citation>
    <scope>NUCLEOTIDE SEQUENCE [LARGE SCALE GENOMIC DNA]</scope>
    <source>
        <strain evidence="3 4">CC482</strain>
    </source>
</reference>